<dbReference type="PANTHER" id="PTHR30349">
    <property type="entry name" value="PHAGE INTEGRASE-RELATED"/>
    <property type="match status" value="1"/>
</dbReference>
<dbReference type="GO" id="GO:0006310">
    <property type="term" value="P:DNA recombination"/>
    <property type="evidence" value="ECO:0007669"/>
    <property type="project" value="InterPro"/>
</dbReference>
<dbReference type="InterPro" id="IPR011010">
    <property type="entry name" value="DNA_brk_join_enz"/>
</dbReference>
<dbReference type="Pfam" id="PF00589">
    <property type="entry name" value="Phage_integrase"/>
    <property type="match status" value="1"/>
</dbReference>
<dbReference type="CDD" id="cd01189">
    <property type="entry name" value="INT_ICEBs1_C_like"/>
    <property type="match status" value="1"/>
</dbReference>
<dbReference type="AlphaFoldDB" id="A0A6N3AI45"/>
<dbReference type="SUPFAM" id="SSF56349">
    <property type="entry name" value="DNA breaking-rejoining enzymes"/>
    <property type="match status" value="1"/>
</dbReference>
<dbReference type="PROSITE" id="PS51898">
    <property type="entry name" value="TYR_RECOMBINASE"/>
    <property type="match status" value="1"/>
</dbReference>
<name>A0A6N3AI45_VEIPA</name>
<sequence>MFQTGIRIGGLQALYWNEVEILGDKHGELHINASWSKTELGLARKATKTKSSNRVVSFTSSKLVKLLLEAKENSKSKWILANQVGTSPIEKKNFTNRYFKAVGKRLNINKPLSSHAVRHTYISNLINANVPYTTIAKLVGHDTTEMIIKVYAHPINNKKKNSN</sequence>
<protein>
    <submittedName>
        <fullName evidence="1">Tyrosine recombinase XerC</fullName>
    </submittedName>
</protein>
<reference evidence="1" key="1">
    <citation type="submission" date="2019-11" db="EMBL/GenBank/DDBJ databases">
        <authorList>
            <person name="Feng L."/>
        </authorList>
    </citation>
    <scope>NUCLEOTIDE SEQUENCE</scope>
    <source>
        <strain evidence="1">VparvulaLFYP99</strain>
    </source>
</reference>
<accession>A0A6N3AI45</accession>
<evidence type="ECO:0000313" key="1">
    <source>
        <dbReference type="EMBL" id="VYT89496.1"/>
    </source>
</evidence>
<dbReference type="InterPro" id="IPR002104">
    <property type="entry name" value="Integrase_catalytic"/>
</dbReference>
<dbReference type="GO" id="GO:0003677">
    <property type="term" value="F:DNA binding"/>
    <property type="evidence" value="ECO:0007669"/>
    <property type="project" value="InterPro"/>
</dbReference>
<dbReference type="InterPro" id="IPR050090">
    <property type="entry name" value="Tyrosine_recombinase_XerCD"/>
</dbReference>
<dbReference type="EMBL" id="CACRUG010000005">
    <property type="protein sequence ID" value="VYT89496.1"/>
    <property type="molecule type" value="Genomic_DNA"/>
</dbReference>
<gene>
    <name evidence="1" type="primary">xerC</name>
    <name evidence="1" type="ORF">VPLFYP99_01462</name>
</gene>
<dbReference type="PANTHER" id="PTHR30349:SF64">
    <property type="entry name" value="PROPHAGE INTEGRASE INTD-RELATED"/>
    <property type="match status" value="1"/>
</dbReference>
<organism evidence="1">
    <name type="scientific">Veillonella parvula</name>
    <name type="common">Staphylococcus parvulus</name>
    <dbReference type="NCBI Taxonomy" id="29466"/>
    <lineage>
        <taxon>Bacteria</taxon>
        <taxon>Bacillati</taxon>
        <taxon>Bacillota</taxon>
        <taxon>Negativicutes</taxon>
        <taxon>Veillonellales</taxon>
        <taxon>Veillonellaceae</taxon>
        <taxon>Veillonella</taxon>
    </lineage>
</organism>
<dbReference type="GO" id="GO:0015074">
    <property type="term" value="P:DNA integration"/>
    <property type="evidence" value="ECO:0007669"/>
    <property type="project" value="InterPro"/>
</dbReference>
<proteinExistence type="predicted"/>
<dbReference type="InterPro" id="IPR013762">
    <property type="entry name" value="Integrase-like_cat_sf"/>
</dbReference>
<dbReference type="Gene3D" id="1.10.443.10">
    <property type="entry name" value="Intergrase catalytic core"/>
    <property type="match status" value="1"/>
</dbReference>